<dbReference type="AlphaFoldDB" id="A0A3S1CH02"/>
<dbReference type="PANTHER" id="PTHR22888:SF9">
    <property type="entry name" value="CYTOCHROME C OXIDASE SUBUNIT 2"/>
    <property type="match status" value="1"/>
</dbReference>
<dbReference type="InterPro" id="IPR045187">
    <property type="entry name" value="CcO_II"/>
</dbReference>
<feature type="domain" description="Cytochrome oxidase subunit II copper A binding" evidence="17">
    <location>
        <begin position="225"/>
        <end position="336"/>
    </location>
</feature>
<reference evidence="19" key="1">
    <citation type="submission" date="2018-12" db="EMBL/GenBank/DDBJ databases">
        <authorList>
            <person name="Will S."/>
            <person name="Neumann-Schaal M."/>
            <person name="Henke P."/>
        </authorList>
    </citation>
    <scope>NUCLEOTIDE SEQUENCE</scope>
    <source>
        <strain evidence="19">PCC 7102</strain>
    </source>
</reference>
<proteinExistence type="inferred from homology"/>
<dbReference type="CDD" id="cd13919">
    <property type="entry name" value="CuRO_HCO_II_like_5"/>
    <property type="match status" value="1"/>
</dbReference>
<dbReference type="InterPro" id="IPR001505">
    <property type="entry name" value="Copper_CuA"/>
</dbReference>
<keyword evidence="6 15" id="KW-0479">Metal-binding</keyword>
<feature type="transmembrane region" description="Helical" evidence="16">
    <location>
        <begin position="46"/>
        <end position="70"/>
    </location>
</feature>
<dbReference type="PROSITE" id="PS50999">
    <property type="entry name" value="COX2_TM"/>
    <property type="match status" value="1"/>
</dbReference>
<keyword evidence="9 16" id="KW-1133">Transmembrane helix</keyword>
<evidence type="ECO:0000256" key="10">
    <source>
        <dbReference type="ARBA" id="ARBA00023008"/>
    </source>
</evidence>
<evidence type="ECO:0000256" key="12">
    <source>
        <dbReference type="ARBA" id="ARBA00024688"/>
    </source>
</evidence>
<comment type="cofactor">
    <cofactor evidence="15">
        <name>Cu cation</name>
        <dbReference type="ChEBI" id="CHEBI:23378"/>
    </cofactor>
    <text evidence="15">Binds a copper A center.</text>
</comment>
<evidence type="ECO:0000256" key="5">
    <source>
        <dbReference type="ARBA" id="ARBA00022692"/>
    </source>
</evidence>
<dbReference type="EC" id="7.1.1.9" evidence="15"/>
<dbReference type="Pfam" id="PF00116">
    <property type="entry name" value="COX2"/>
    <property type="match status" value="1"/>
</dbReference>
<comment type="similarity">
    <text evidence="2 14">Belongs to the cytochrome c oxidase subunit 2 family.</text>
</comment>
<dbReference type="Gene3D" id="1.10.287.90">
    <property type="match status" value="1"/>
</dbReference>
<dbReference type="InterPro" id="IPR008972">
    <property type="entry name" value="Cupredoxin"/>
</dbReference>
<keyword evidence="11 16" id="KW-0472">Membrane</keyword>
<name>A0A3S1CH02_9CYAN</name>
<reference evidence="19" key="2">
    <citation type="journal article" date="2019" name="Genome Biol. Evol.">
        <title>Day and night: Metabolic profiles and evolutionary relationships of six axenic non-marine cyanobacteria.</title>
        <authorList>
            <person name="Will S.E."/>
            <person name="Henke P."/>
            <person name="Boedeker C."/>
            <person name="Huang S."/>
            <person name="Brinkmann H."/>
            <person name="Rohde M."/>
            <person name="Jarek M."/>
            <person name="Friedl T."/>
            <person name="Seufert S."/>
            <person name="Schumacher M."/>
            <person name="Overmann J."/>
            <person name="Neumann-Schaal M."/>
            <person name="Petersen J."/>
        </authorList>
    </citation>
    <scope>NUCLEOTIDE SEQUENCE [LARGE SCALE GENOMIC DNA]</scope>
    <source>
        <strain evidence="19">PCC 7102</strain>
    </source>
</reference>
<dbReference type="SUPFAM" id="SSF81464">
    <property type="entry name" value="Cytochrome c oxidase subunit II-like, transmembrane region"/>
    <property type="match status" value="1"/>
</dbReference>
<evidence type="ECO:0000256" key="16">
    <source>
        <dbReference type="SAM" id="Phobius"/>
    </source>
</evidence>
<gene>
    <name evidence="19" type="primary">ctaC</name>
    <name evidence="19" type="ORF">DSM106972_023990</name>
</gene>
<evidence type="ECO:0000256" key="9">
    <source>
        <dbReference type="ARBA" id="ARBA00022989"/>
    </source>
</evidence>
<dbReference type="SUPFAM" id="SSF49503">
    <property type="entry name" value="Cupredoxins"/>
    <property type="match status" value="1"/>
</dbReference>
<dbReference type="Gene3D" id="2.60.40.420">
    <property type="entry name" value="Cupredoxins - blue copper proteins"/>
    <property type="match status" value="1"/>
</dbReference>
<keyword evidence="4 14" id="KW-0679">Respiratory chain</keyword>
<dbReference type="PROSITE" id="PS50857">
    <property type="entry name" value="COX2_CUA"/>
    <property type="match status" value="1"/>
</dbReference>
<evidence type="ECO:0000256" key="7">
    <source>
        <dbReference type="ARBA" id="ARBA00022967"/>
    </source>
</evidence>
<comment type="function">
    <text evidence="12 15">Subunits I and II form the functional core of the enzyme complex. Electrons originating in cytochrome c are transferred via heme a and Cu(A) to the binuclear center formed by heme a3 and Cu(B).</text>
</comment>
<dbReference type="PANTHER" id="PTHR22888">
    <property type="entry name" value="CYTOCHROME C OXIDASE, SUBUNIT II"/>
    <property type="match status" value="1"/>
</dbReference>
<evidence type="ECO:0000256" key="13">
    <source>
        <dbReference type="ARBA" id="ARBA00047816"/>
    </source>
</evidence>
<evidence type="ECO:0000259" key="17">
    <source>
        <dbReference type="PROSITE" id="PS50857"/>
    </source>
</evidence>
<dbReference type="InterPro" id="IPR002429">
    <property type="entry name" value="CcO_II-like_C"/>
</dbReference>
<dbReference type="GO" id="GO:0004129">
    <property type="term" value="F:cytochrome-c oxidase activity"/>
    <property type="evidence" value="ECO:0007669"/>
    <property type="project" value="UniProtKB-EC"/>
</dbReference>
<protein>
    <recommendedName>
        <fullName evidence="15">Cytochrome c oxidase subunit 2</fullName>
        <ecNumber evidence="15">7.1.1.9</ecNumber>
    </recommendedName>
</protein>
<evidence type="ECO:0000256" key="11">
    <source>
        <dbReference type="ARBA" id="ARBA00023136"/>
    </source>
</evidence>
<evidence type="ECO:0000256" key="8">
    <source>
        <dbReference type="ARBA" id="ARBA00022982"/>
    </source>
</evidence>
<evidence type="ECO:0000256" key="4">
    <source>
        <dbReference type="ARBA" id="ARBA00022660"/>
    </source>
</evidence>
<keyword evidence="7" id="KW-1278">Translocase</keyword>
<feature type="transmembrane region" description="Helical" evidence="16">
    <location>
        <begin position="91"/>
        <end position="111"/>
    </location>
</feature>
<evidence type="ECO:0000313" key="20">
    <source>
        <dbReference type="Proteomes" id="UP000271624"/>
    </source>
</evidence>
<evidence type="ECO:0000259" key="18">
    <source>
        <dbReference type="PROSITE" id="PS50999"/>
    </source>
</evidence>
<dbReference type="PROSITE" id="PS00078">
    <property type="entry name" value="COX2"/>
    <property type="match status" value="1"/>
</dbReference>
<keyword evidence="3 14" id="KW-0813">Transport</keyword>
<evidence type="ECO:0000256" key="2">
    <source>
        <dbReference type="ARBA" id="ARBA00007866"/>
    </source>
</evidence>
<sequence>MQQVPVSLLTLVAGILVTLVSIWVGQHSASLLPVQASEQAPLVDRFFQILVGIGTALFLIVQGAIVLFMFQYRQRQGDDRDGTLIEGNFPLEIFWTAIPSIIVIGLGIYSVDVYTQMGGLSVGHHSMAEHAAAPVKGTALAGTLSETSDIEALTEEIPKDEVIPEPARAETSLEEAPVEAPLLAPIEEPITLPVKTPIKRPVKKLVNVPQPGIGIGANPKVLGNAADLVVNVTGMQFAWIFNYPETDITSGELHVPVGADVQVNLAASDVIHSLWIPQFRLKQDAIPGQATGLRFKATRPGTYPIVCAELCGGYHGSMRSQVIVHTPDEYQEWLESNRIASAQNQQIAAALQTH</sequence>
<accession>A0A3S1CH02</accession>
<comment type="subcellular location">
    <subcellularLocation>
        <location evidence="14">Cell membrane</location>
        <topology evidence="14">Multi-pass membrane protein</topology>
    </subcellularLocation>
    <subcellularLocation>
        <location evidence="1">Membrane</location>
        <topology evidence="1">Multi-pass membrane protein</topology>
    </subcellularLocation>
</comment>
<keyword evidence="20" id="KW-1185">Reference proteome</keyword>
<keyword evidence="8 14" id="KW-0249">Electron transport</keyword>
<dbReference type="Pfam" id="PF02790">
    <property type="entry name" value="COX2_TM"/>
    <property type="match status" value="1"/>
</dbReference>
<evidence type="ECO:0000313" key="19">
    <source>
        <dbReference type="EMBL" id="RUT07138.1"/>
    </source>
</evidence>
<dbReference type="Proteomes" id="UP000271624">
    <property type="component" value="Unassembled WGS sequence"/>
</dbReference>
<keyword evidence="10 15" id="KW-0186">Copper</keyword>
<dbReference type="RefSeq" id="WP_233786971.1">
    <property type="nucleotide sequence ID" value="NZ_RSCL01000005.1"/>
</dbReference>
<comment type="caution">
    <text evidence="19">The sequence shown here is derived from an EMBL/GenBank/DDBJ whole genome shotgun (WGS) entry which is preliminary data.</text>
</comment>
<dbReference type="InterPro" id="IPR036257">
    <property type="entry name" value="Cyt_c_oxidase_su2_TM_sf"/>
</dbReference>
<dbReference type="GO" id="GO:0005507">
    <property type="term" value="F:copper ion binding"/>
    <property type="evidence" value="ECO:0007669"/>
    <property type="project" value="InterPro"/>
</dbReference>
<evidence type="ECO:0000256" key="15">
    <source>
        <dbReference type="RuleBase" id="RU004024"/>
    </source>
</evidence>
<dbReference type="EMBL" id="RSCL01000005">
    <property type="protein sequence ID" value="RUT07138.1"/>
    <property type="molecule type" value="Genomic_DNA"/>
</dbReference>
<feature type="domain" description="Cytochrome oxidase subunit II transmembrane region profile" evidence="18">
    <location>
        <begin position="23"/>
        <end position="121"/>
    </location>
</feature>
<dbReference type="GO" id="GO:0005886">
    <property type="term" value="C:plasma membrane"/>
    <property type="evidence" value="ECO:0007669"/>
    <property type="project" value="UniProtKB-SubCell"/>
</dbReference>
<organism evidence="19 20">
    <name type="scientific">Dulcicalothrix desertica PCC 7102</name>
    <dbReference type="NCBI Taxonomy" id="232991"/>
    <lineage>
        <taxon>Bacteria</taxon>
        <taxon>Bacillati</taxon>
        <taxon>Cyanobacteriota</taxon>
        <taxon>Cyanophyceae</taxon>
        <taxon>Nostocales</taxon>
        <taxon>Calotrichaceae</taxon>
        <taxon>Dulcicalothrix</taxon>
    </lineage>
</organism>
<evidence type="ECO:0000256" key="3">
    <source>
        <dbReference type="ARBA" id="ARBA00022448"/>
    </source>
</evidence>
<evidence type="ECO:0000256" key="1">
    <source>
        <dbReference type="ARBA" id="ARBA00004141"/>
    </source>
</evidence>
<comment type="catalytic activity">
    <reaction evidence="13 15">
        <text>4 Fe(II)-[cytochrome c] + O2 + 8 H(+)(in) = 4 Fe(III)-[cytochrome c] + 2 H2O + 4 H(+)(out)</text>
        <dbReference type="Rhea" id="RHEA:11436"/>
        <dbReference type="Rhea" id="RHEA-COMP:10350"/>
        <dbReference type="Rhea" id="RHEA-COMP:14399"/>
        <dbReference type="ChEBI" id="CHEBI:15377"/>
        <dbReference type="ChEBI" id="CHEBI:15378"/>
        <dbReference type="ChEBI" id="CHEBI:15379"/>
        <dbReference type="ChEBI" id="CHEBI:29033"/>
        <dbReference type="ChEBI" id="CHEBI:29034"/>
        <dbReference type="EC" id="7.1.1.9"/>
    </reaction>
</comment>
<dbReference type="InterPro" id="IPR011759">
    <property type="entry name" value="Cyt_c_oxidase_su2_TM_dom"/>
</dbReference>
<dbReference type="GO" id="GO:0042773">
    <property type="term" value="P:ATP synthesis coupled electron transport"/>
    <property type="evidence" value="ECO:0007669"/>
    <property type="project" value="TreeGrafter"/>
</dbReference>
<keyword evidence="5 14" id="KW-0812">Transmembrane</keyword>
<evidence type="ECO:0000256" key="14">
    <source>
        <dbReference type="RuleBase" id="RU000456"/>
    </source>
</evidence>
<evidence type="ECO:0000256" key="6">
    <source>
        <dbReference type="ARBA" id="ARBA00022723"/>
    </source>
</evidence>